<dbReference type="InterPro" id="IPR042099">
    <property type="entry name" value="ANL_N_sf"/>
</dbReference>
<dbReference type="Gene3D" id="3.40.50.12780">
    <property type="entry name" value="N-terminal domain of ligase-like"/>
    <property type="match status" value="1"/>
</dbReference>
<dbReference type="AlphaFoldDB" id="A0AA46ACV9"/>
<accession>A0AA46ACV9</accession>
<gene>
    <name evidence="3" type="ORF">SAMN06265361_101187</name>
</gene>
<dbReference type="EMBL" id="FXTU01000001">
    <property type="protein sequence ID" value="SMP00894.1"/>
    <property type="molecule type" value="Genomic_DNA"/>
</dbReference>
<dbReference type="GO" id="GO:0016405">
    <property type="term" value="F:CoA-ligase activity"/>
    <property type="evidence" value="ECO:0007669"/>
    <property type="project" value="TreeGrafter"/>
</dbReference>
<reference evidence="3" key="1">
    <citation type="submission" date="2017-05" db="EMBL/GenBank/DDBJ databases">
        <authorList>
            <person name="Varghese N."/>
            <person name="Submissions S."/>
        </authorList>
    </citation>
    <scope>NUCLEOTIDE SEQUENCE</scope>
    <source>
        <strain evidence="3">DSM 45262</strain>
    </source>
</reference>
<dbReference type="PROSITE" id="PS00455">
    <property type="entry name" value="AMP_BINDING"/>
    <property type="match status" value="1"/>
</dbReference>
<feature type="domain" description="AMP-binding enzyme C-terminal" evidence="2">
    <location>
        <begin position="412"/>
        <end position="486"/>
    </location>
</feature>
<evidence type="ECO:0000259" key="1">
    <source>
        <dbReference type="Pfam" id="PF00501"/>
    </source>
</evidence>
<dbReference type="RefSeq" id="WP_102991595.1">
    <property type="nucleotide sequence ID" value="NZ_FXTU01000001.1"/>
</dbReference>
<dbReference type="SUPFAM" id="SSF56801">
    <property type="entry name" value="Acetyl-CoA synthetase-like"/>
    <property type="match status" value="1"/>
</dbReference>
<dbReference type="Proteomes" id="UP001157946">
    <property type="component" value="Unassembled WGS sequence"/>
</dbReference>
<evidence type="ECO:0000313" key="4">
    <source>
        <dbReference type="Proteomes" id="UP001157946"/>
    </source>
</evidence>
<dbReference type="InterPro" id="IPR045851">
    <property type="entry name" value="AMP-bd_C_sf"/>
</dbReference>
<evidence type="ECO:0000313" key="3">
    <source>
        <dbReference type="EMBL" id="SMP00894.1"/>
    </source>
</evidence>
<dbReference type="InterPro" id="IPR025110">
    <property type="entry name" value="AMP-bd_C"/>
</dbReference>
<protein>
    <submittedName>
        <fullName evidence="3">Acyl-CoA synthetase (AMP-forming)/AMP-acid ligase II</fullName>
    </submittedName>
</protein>
<dbReference type="InterPro" id="IPR020845">
    <property type="entry name" value="AMP-binding_CS"/>
</dbReference>
<keyword evidence="4" id="KW-1185">Reference proteome</keyword>
<organism evidence="3 4">
    <name type="scientific">Laceyella tengchongensis</name>
    <dbReference type="NCBI Taxonomy" id="574699"/>
    <lineage>
        <taxon>Bacteria</taxon>
        <taxon>Bacillati</taxon>
        <taxon>Bacillota</taxon>
        <taxon>Bacilli</taxon>
        <taxon>Bacillales</taxon>
        <taxon>Thermoactinomycetaceae</taxon>
        <taxon>Laceyella</taxon>
    </lineage>
</organism>
<sequence length="499" mass="55568">MYPVGEFLRRRADFSPNLEALVSNETRITYREYNHRVNQVAHYLLSEGVEKGERIAVLCATDHPFCTLFYAIAKVGAILVPINYRLTSTEIDWMVESSKPRFLFYDEAFSNIVDSLSTDIEKKIKVSIGDELDPSFGQIFTFYPDTEPYIEIDMEETCVITFTSGTTGKPKGVCTTHANLYHATIASMLATQPAYGNRQLASAPLFHISGVCTISAAPLFASTLVFIPHIHPAYILDMVEKENINTLFAAPSLLHLMLPRLLKSGQDFPSLKEIYSGGSPVPESLIKQFDALGYPLNVGYGATECTGGVTFWQSRDMDHIGSVGKLLVGEIKIIDPETNQELPPGLIGEIVVKGPFVFKGYWNDFEATRNVLKKGWFHTGDAGKIDEEGYLYIVDRYKDMIATSGEKVFPAEVEAVINQLDGVVEAAVIGVPDPVWSELARAYVVKAPESDLTETDVLEHCHSRLAKYKLTQVQFIDQLPKNGMGKVLKYALRKQARQE</sequence>
<dbReference type="Gene3D" id="3.30.300.30">
    <property type="match status" value="1"/>
</dbReference>
<proteinExistence type="predicted"/>
<dbReference type="Pfam" id="PF00501">
    <property type="entry name" value="AMP-binding"/>
    <property type="match status" value="1"/>
</dbReference>
<comment type="caution">
    <text evidence="3">The sequence shown here is derived from an EMBL/GenBank/DDBJ whole genome shotgun (WGS) entry which is preliminary data.</text>
</comment>
<dbReference type="Pfam" id="PF13193">
    <property type="entry name" value="AMP-binding_C"/>
    <property type="match status" value="1"/>
</dbReference>
<name>A0AA46ACV9_9BACL</name>
<dbReference type="PANTHER" id="PTHR24096:SF267">
    <property type="entry name" value="MALONATE--COA LIGASE ACSF3, MITOCHONDRIAL"/>
    <property type="match status" value="1"/>
</dbReference>
<evidence type="ECO:0000259" key="2">
    <source>
        <dbReference type="Pfam" id="PF13193"/>
    </source>
</evidence>
<keyword evidence="3" id="KW-0436">Ligase</keyword>
<dbReference type="InterPro" id="IPR000873">
    <property type="entry name" value="AMP-dep_synth/lig_dom"/>
</dbReference>
<dbReference type="PANTHER" id="PTHR24096">
    <property type="entry name" value="LONG-CHAIN-FATTY-ACID--COA LIGASE"/>
    <property type="match status" value="1"/>
</dbReference>
<feature type="domain" description="AMP-dependent synthetase/ligase" evidence="1">
    <location>
        <begin position="9"/>
        <end position="362"/>
    </location>
</feature>